<accession>A0A7W5EV26</accession>
<dbReference type="AlphaFoldDB" id="A0A7W5EV26"/>
<protein>
    <recommendedName>
        <fullName evidence="3">DUF4194 domain-containing protein</fullName>
    </recommendedName>
</protein>
<sequence length="216" mass="24700">MNYNPAFAKTMERLLSGEVICEIAYREGFDLLNDPRQFTLINDTLTHMGRRLAKTEDDVGYYAVYRDLNDPGLRRSIQNRFARIAGDWEPLCHWLKLTRKISHDRYPIHAGDTLSLSGLLASVEDSVSSQKDVEKIARRFKISTRKDTKGQLEGILKHLEEEGYLVPYGASGASYKATSRWSLLMEMMTYIQRQEGILAEEVAEEEMTDEPQGGLF</sequence>
<dbReference type="RefSeq" id="WP_183384433.1">
    <property type="nucleotide sequence ID" value="NZ_JACHXR010000008.1"/>
</dbReference>
<evidence type="ECO:0000313" key="2">
    <source>
        <dbReference type="Proteomes" id="UP000518892"/>
    </source>
</evidence>
<keyword evidence="2" id="KW-1185">Reference proteome</keyword>
<dbReference type="EMBL" id="JACHXR010000008">
    <property type="protein sequence ID" value="MBB3231964.1"/>
    <property type="molecule type" value="Genomic_DNA"/>
</dbReference>
<organism evidence="1 2">
    <name type="scientific">Halomonas stenophila</name>
    <dbReference type="NCBI Taxonomy" id="795312"/>
    <lineage>
        <taxon>Bacteria</taxon>
        <taxon>Pseudomonadati</taxon>
        <taxon>Pseudomonadota</taxon>
        <taxon>Gammaproteobacteria</taxon>
        <taxon>Oceanospirillales</taxon>
        <taxon>Halomonadaceae</taxon>
        <taxon>Halomonas</taxon>
    </lineage>
</organism>
<comment type="caution">
    <text evidence="1">The sequence shown here is derived from an EMBL/GenBank/DDBJ whole genome shotgun (WGS) entry which is preliminary data.</text>
</comment>
<dbReference type="Proteomes" id="UP000518892">
    <property type="component" value="Unassembled WGS sequence"/>
</dbReference>
<evidence type="ECO:0000313" key="1">
    <source>
        <dbReference type="EMBL" id="MBB3231964.1"/>
    </source>
</evidence>
<evidence type="ECO:0008006" key="3">
    <source>
        <dbReference type="Google" id="ProtNLM"/>
    </source>
</evidence>
<proteinExistence type="predicted"/>
<gene>
    <name evidence="1" type="ORF">FHR97_002827</name>
</gene>
<name>A0A7W5EV26_9GAMM</name>
<reference evidence="1 2" key="1">
    <citation type="submission" date="2020-08" db="EMBL/GenBank/DDBJ databases">
        <title>Genomic Encyclopedia of Type Strains, Phase III (KMG-III): the genomes of soil and plant-associated and newly described type strains.</title>
        <authorList>
            <person name="Whitman W."/>
        </authorList>
    </citation>
    <scope>NUCLEOTIDE SEQUENCE [LARGE SCALE GENOMIC DNA]</scope>
    <source>
        <strain evidence="1 2">CECT 7744</strain>
    </source>
</reference>